<keyword evidence="2" id="KW-0521">NADP</keyword>
<keyword evidence="7" id="KW-1185">Reference proteome</keyword>
<evidence type="ECO:0000259" key="5">
    <source>
        <dbReference type="SMART" id="SM00822"/>
    </source>
</evidence>
<dbReference type="SMART" id="SM00822">
    <property type="entry name" value="PKS_KR"/>
    <property type="match status" value="1"/>
</dbReference>
<dbReference type="Pfam" id="PF00106">
    <property type="entry name" value="adh_short"/>
    <property type="match status" value="1"/>
</dbReference>
<feature type="domain" description="Ketoreductase" evidence="5">
    <location>
        <begin position="8"/>
        <end position="218"/>
    </location>
</feature>
<dbReference type="InterPro" id="IPR057326">
    <property type="entry name" value="KR_dom"/>
</dbReference>
<name>A0A9P4Z191_9HYPO</name>
<evidence type="ECO:0000256" key="1">
    <source>
        <dbReference type="ARBA" id="ARBA00006484"/>
    </source>
</evidence>
<dbReference type="PROSITE" id="PS00061">
    <property type="entry name" value="ADH_SHORT"/>
    <property type="match status" value="1"/>
</dbReference>
<dbReference type="EMBL" id="JAANYQ010000002">
    <property type="protein sequence ID" value="KAF4125574.1"/>
    <property type="molecule type" value="Genomic_DNA"/>
</dbReference>
<dbReference type="SUPFAM" id="SSF51735">
    <property type="entry name" value="NAD(P)-binding Rossmann-fold domains"/>
    <property type="match status" value="1"/>
</dbReference>
<dbReference type="Gene3D" id="3.40.50.720">
    <property type="entry name" value="NAD(P)-binding Rossmann-like Domain"/>
    <property type="match status" value="1"/>
</dbReference>
<dbReference type="PRINTS" id="PR00081">
    <property type="entry name" value="GDHRDH"/>
</dbReference>
<dbReference type="PANTHER" id="PTHR42760:SF111">
    <property type="entry name" value="3-OXOACYL-(ACYL-CARRIER-PROTEIN) REDUCTASE (AFU_ORTHOLOGUE AFUA_1G10100)"/>
    <property type="match status" value="1"/>
</dbReference>
<protein>
    <submittedName>
        <fullName evidence="6">Short-chain dehydrogenase</fullName>
    </submittedName>
</protein>
<dbReference type="CDD" id="cd05233">
    <property type="entry name" value="SDR_c"/>
    <property type="match status" value="1"/>
</dbReference>
<evidence type="ECO:0000256" key="3">
    <source>
        <dbReference type="ARBA" id="ARBA00023002"/>
    </source>
</evidence>
<evidence type="ECO:0000313" key="7">
    <source>
        <dbReference type="Proteomes" id="UP000749293"/>
    </source>
</evidence>
<dbReference type="GO" id="GO:0048038">
    <property type="term" value="F:quinone binding"/>
    <property type="evidence" value="ECO:0007669"/>
    <property type="project" value="TreeGrafter"/>
</dbReference>
<dbReference type="InterPro" id="IPR002347">
    <property type="entry name" value="SDR_fam"/>
</dbReference>
<sequence>MSRPYDSKLGIVTGGSRGIGAAVADRLAAKGCNLLLAYTSDSSRAPTEAKCKALSATHGIHCSPVQADLSKPEASARAIVAAAEALFSSYSKGEGEGEGAGGEFQIDILVNNAGVSSNQLMNDARHGAITAAEFRRVYDVNVLAPLMLMQAVAPHLPRDRSGRVVNVSSVSSSIGYEGQSVYAGSKAAIESMTRCWSRELADRATVNCVNPGPAWGDMYAQAGPAFWRINQPYVDAAPLARYDGDKAVLDLAGDDAQRFDKTVREGMGGRRPGFTSEIAGTIDMLCTEESGWTTGSVVCANGGMKMSIA</sequence>
<evidence type="ECO:0000313" key="6">
    <source>
        <dbReference type="EMBL" id="KAF4125574.1"/>
    </source>
</evidence>
<dbReference type="RefSeq" id="XP_035324226.1">
    <property type="nucleotide sequence ID" value="XM_035462802.1"/>
</dbReference>
<dbReference type="GO" id="GO:0006633">
    <property type="term" value="P:fatty acid biosynthetic process"/>
    <property type="evidence" value="ECO:0007669"/>
    <property type="project" value="TreeGrafter"/>
</dbReference>
<organism evidence="6 7">
    <name type="scientific">Geosmithia morbida</name>
    <dbReference type="NCBI Taxonomy" id="1094350"/>
    <lineage>
        <taxon>Eukaryota</taxon>
        <taxon>Fungi</taxon>
        <taxon>Dikarya</taxon>
        <taxon>Ascomycota</taxon>
        <taxon>Pezizomycotina</taxon>
        <taxon>Sordariomycetes</taxon>
        <taxon>Hypocreomycetidae</taxon>
        <taxon>Hypocreales</taxon>
        <taxon>Bionectriaceae</taxon>
        <taxon>Geosmithia</taxon>
    </lineage>
</organism>
<dbReference type="GO" id="GO:0016616">
    <property type="term" value="F:oxidoreductase activity, acting on the CH-OH group of donors, NAD or NADP as acceptor"/>
    <property type="evidence" value="ECO:0007669"/>
    <property type="project" value="UniProtKB-ARBA"/>
</dbReference>
<dbReference type="PRINTS" id="PR00080">
    <property type="entry name" value="SDRFAMILY"/>
</dbReference>
<comment type="caution">
    <text evidence="6">The sequence shown here is derived from an EMBL/GenBank/DDBJ whole genome shotgun (WGS) entry which is preliminary data.</text>
</comment>
<reference evidence="6" key="1">
    <citation type="submission" date="2020-03" db="EMBL/GenBank/DDBJ databases">
        <title>Site-based positive gene gene selection in Geosmithia morbida across the United States reveals a broad range of putative effectors and factors for local host and environmental adapation.</title>
        <authorList>
            <person name="Onufrak A."/>
            <person name="Murdoch R.W."/>
            <person name="Gazis R."/>
            <person name="Huff M."/>
            <person name="Staton M."/>
            <person name="Klingeman W."/>
            <person name="Hadziabdic D."/>
        </authorList>
    </citation>
    <scope>NUCLEOTIDE SEQUENCE</scope>
    <source>
        <strain evidence="6">1262</strain>
    </source>
</reference>
<gene>
    <name evidence="6" type="ORF">GMORB2_0818</name>
</gene>
<keyword evidence="3" id="KW-0560">Oxidoreductase</keyword>
<dbReference type="Proteomes" id="UP000749293">
    <property type="component" value="Unassembled WGS sequence"/>
</dbReference>
<dbReference type="PANTHER" id="PTHR42760">
    <property type="entry name" value="SHORT-CHAIN DEHYDROGENASES/REDUCTASES FAMILY MEMBER"/>
    <property type="match status" value="1"/>
</dbReference>
<accession>A0A9P4Z191</accession>
<comment type="similarity">
    <text evidence="1 4">Belongs to the short-chain dehydrogenases/reductases (SDR) family.</text>
</comment>
<dbReference type="OrthoDB" id="47007at2759"/>
<proteinExistence type="inferred from homology"/>
<dbReference type="AlphaFoldDB" id="A0A9P4Z191"/>
<dbReference type="GeneID" id="55967048"/>
<evidence type="ECO:0000256" key="2">
    <source>
        <dbReference type="ARBA" id="ARBA00022857"/>
    </source>
</evidence>
<dbReference type="InterPro" id="IPR020904">
    <property type="entry name" value="Sc_DH/Rdtase_CS"/>
</dbReference>
<dbReference type="FunFam" id="3.40.50.720:FF:000374">
    <property type="entry name" value="3-oxoacyl-(Acyl-carrier-protein) reductase"/>
    <property type="match status" value="1"/>
</dbReference>
<dbReference type="InterPro" id="IPR036291">
    <property type="entry name" value="NAD(P)-bd_dom_sf"/>
</dbReference>
<evidence type="ECO:0000256" key="4">
    <source>
        <dbReference type="RuleBase" id="RU000363"/>
    </source>
</evidence>